<dbReference type="Proteomes" id="UP000479293">
    <property type="component" value="Unassembled WGS sequence"/>
</dbReference>
<dbReference type="GO" id="GO:0050152">
    <property type="term" value="F:omega-amidase activity"/>
    <property type="evidence" value="ECO:0007669"/>
    <property type="project" value="UniProtKB-EC"/>
</dbReference>
<gene>
    <name evidence="7" type="ORF">GBK04_13350</name>
</gene>
<comment type="similarity">
    <text evidence="1">Belongs to the carbon-nitrogen hydrolase superfamily. NIT1/NIT2 family.</text>
</comment>
<dbReference type="NCBIfam" id="NF007757">
    <property type="entry name" value="PRK10438.1"/>
    <property type="match status" value="1"/>
</dbReference>
<dbReference type="SUPFAM" id="SSF56317">
    <property type="entry name" value="Carbon-nitrogen hydrolase"/>
    <property type="match status" value="1"/>
</dbReference>
<keyword evidence="2 7" id="KW-0378">Hydrolase</keyword>
<name>A0A7C9BJG0_9BACT</name>
<sequence length="295" mass="33202">MWTTACDSIAASSPFDLKIFLNLVLVNALEKDEHFSNLSVALIQTDLVWEDVTANLAVLEEKLASLSEAADVIVLPEMFSTGFSMDAPALAEVMNTTTTRWMKLIAAQTQALVIGSFQVKEEGTYYNRLLCVRPDGTYEVYDKRHLFRMGAEHEVFKAGSQRLIVDWKGWRICPLVCYDLRFPVWSRQNSQNLYDLLLYVANWPAARSYAWNTLLRARAIENLCYVVGVNRIGTDGNGIDHRGGSIVVDFLGEVSTDLGEAESEKVVHLAKEPLEKYRQRFPAHLDADDFSLVGQ</sequence>
<dbReference type="EMBL" id="WHLY01000002">
    <property type="protein sequence ID" value="MPR34315.1"/>
    <property type="molecule type" value="Genomic_DNA"/>
</dbReference>
<evidence type="ECO:0000256" key="2">
    <source>
        <dbReference type="ARBA" id="ARBA00022801"/>
    </source>
</evidence>
<reference evidence="7 8" key="1">
    <citation type="submission" date="2019-10" db="EMBL/GenBank/DDBJ databases">
        <title>Draft Genome Sequence of Cytophagaceae sp. SJW1-29.</title>
        <authorList>
            <person name="Choi A."/>
        </authorList>
    </citation>
    <scope>NUCLEOTIDE SEQUENCE [LARGE SCALE GENOMIC DNA]</scope>
    <source>
        <strain evidence="7 8">SJW1-29</strain>
    </source>
</reference>
<dbReference type="Gene3D" id="3.60.110.10">
    <property type="entry name" value="Carbon-nitrogen hydrolase"/>
    <property type="match status" value="1"/>
</dbReference>
<evidence type="ECO:0000256" key="3">
    <source>
        <dbReference type="ARBA" id="ARBA00039118"/>
    </source>
</evidence>
<comment type="caution">
    <text evidence="7">The sequence shown here is derived from an EMBL/GenBank/DDBJ whole genome shotgun (WGS) entry which is preliminary data.</text>
</comment>
<protein>
    <recommendedName>
        <fullName evidence="5">Omega-amidase YafV</fullName>
        <ecNumber evidence="3">3.5.1.3</ecNumber>
    </recommendedName>
</protein>
<dbReference type="InterPro" id="IPR052737">
    <property type="entry name" value="Omega-amidase_YafV"/>
</dbReference>
<comment type="catalytic activity">
    <reaction evidence="4">
        <text>a monoamide of a dicarboxylate + H2O = a dicarboxylate + NH4(+)</text>
        <dbReference type="Rhea" id="RHEA:11716"/>
        <dbReference type="ChEBI" id="CHEBI:15377"/>
        <dbReference type="ChEBI" id="CHEBI:28938"/>
        <dbReference type="ChEBI" id="CHEBI:28965"/>
        <dbReference type="ChEBI" id="CHEBI:77450"/>
        <dbReference type="EC" id="3.5.1.3"/>
    </reaction>
</comment>
<dbReference type="GO" id="GO:0106008">
    <property type="term" value="F:2-oxoglutaramate amidase activity"/>
    <property type="evidence" value="ECO:0007669"/>
    <property type="project" value="TreeGrafter"/>
</dbReference>
<evidence type="ECO:0000259" key="6">
    <source>
        <dbReference type="PROSITE" id="PS50263"/>
    </source>
</evidence>
<keyword evidence="8" id="KW-1185">Reference proteome</keyword>
<feature type="domain" description="CN hydrolase" evidence="6">
    <location>
        <begin position="38"/>
        <end position="274"/>
    </location>
</feature>
<dbReference type="PANTHER" id="PTHR47799:SF1">
    <property type="entry name" value="OMEGA-AMIDASE YAFV"/>
    <property type="match status" value="1"/>
</dbReference>
<dbReference type="AlphaFoldDB" id="A0A7C9BJG0"/>
<dbReference type="CDD" id="cd07575">
    <property type="entry name" value="Xc-1258_like"/>
    <property type="match status" value="1"/>
</dbReference>
<dbReference type="PANTHER" id="PTHR47799">
    <property type="entry name" value="OMEGA-AMIDASE YAFV"/>
    <property type="match status" value="1"/>
</dbReference>
<dbReference type="FunFam" id="3.60.110.10:FF:000004">
    <property type="entry name" value="Carbon-nitrogen hydrolase"/>
    <property type="match status" value="1"/>
</dbReference>
<proteinExistence type="inferred from homology"/>
<dbReference type="InterPro" id="IPR003010">
    <property type="entry name" value="C-N_Hydrolase"/>
</dbReference>
<dbReference type="Pfam" id="PF00795">
    <property type="entry name" value="CN_hydrolase"/>
    <property type="match status" value="1"/>
</dbReference>
<evidence type="ECO:0000256" key="1">
    <source>
        <dbReference type="ARBA" id="ARBA00010613"/>
    </source>
</evidence>
<dbReference type="EC" id="3.5.1.3" evidence="3"/>
<evidence type="ECO:0000256" key="5">
    <source>
        <dbReference type="ARBA" id="ARBA00072139"/>
    </source>
</evidence>
<evidence type="ECO:0000256" key="4">
    <source>
        <dbReference type="ARBA" id="ARBA00052904"/>
    </source>
</evidence>
<dbReference type="InterPro" id="IPR036526">
    <property type="entry name" value="C-N_Hydrolase_sf"/>
</dbReference>
<organism evidence="7 8">
    <name type="scientific">Salmonirosea aquatica</name>
    <dbReference type="NCBI Taxonomy" id="2654236"/>
    <lineage>
        <taxon>Bacteria</taxon>
        <taxon>Pseudomonadati</taxon>
        <taxon>Bacteroidota</taxon>
        <taxon>Cytophagia</taxon>
        <taxon>Cytophagales</taxon>
        <taxon>Spirosomataceae</taxon>
        <taxon>Salmonirosea</taxon>
    </lineage>
</organism>
<evidence type="ECO:0000313" key="7">
    <source>
        <dbReference type="EMBL" id="MPR34315.1"/>
    </source>
</evidence>
<accession>A0A7C9BJG0</accession>
<evidence type="ECO:0000313" key="8">
    <source>
        <dbReference type="Proteomes" id="UP000479293"/>
    </source>
</evidence>
<dbReference type="PROSITE" id="PS50263">
    <property type="entry name" value="CN_HYDROLASE"/>
    <property type="match status" value="1"/>
</dbReference>